<dbReference type="Proteomes" id="UP000540685">
    <property type="component" value="Unassembled WGS sequence"/>
</dbReference>
<evidence type="ECO:0000313" key="1">
    <source>
        <dbReference type="EMBL" id="MBB5820704.1"/>
    </source>
</evidence>
<accession>A0A7W9III9</accession>
<reference evidence="1 2" key="1">
    <citation type="submission" date="2020-08" db="EMBL/GenBank/DDBJ databases">
        <title>Sequencing the genomes of 1000 actinobacteria strains.</title>
        <authorList>
            <person name="Klenk H.-P."/>
        </authorList>
    </citation>
    <scope>NUCLEOTIDE SEQUENCE [LARGE SCALE GENOMIC DNA]</scope>
    <source>
        <strain evidence="1 2">DSM 46887</strain>
    </source>
</reference>
<comment type="caution">
    <text evidence="1">The sequence shown here is derived from an EMBL/GenBank/DDBJ whole genome shotgun (WGS) entry which is preliminary data.</text>
</comment>
<keyword evidence="2" id="KW-1185">Reference proteome</keyword>
<dbReference type="RefSeq" id="WP_184542999.1">
    <property type="nucleotide sequence ID" value="NZ_JACHMP010000001.1"/>
</dbReference>
<evidence type="ECO:0000313" key="2">
    <source>
        <dbReference type="Proteomes" id="UP000540685"/>
    </source>
</evidence>
<organism evidence="1 2">
    <name type="scientific">Streptosporangium becharense</name>
    <dbReference type="NCBI Taxonomy" id="1816182"/>
    <lineage>
        <taxon>Bacteria</taxon>
        <taxon>Bacillati</taxon>
        <taxon>Actinomycetota</taxon>
        <taxon>Actinomycetes</taxon>
        <taxon>Streptosporangiales</taxon>
        <taxon>Streptosporangiaceae</taxon>
        <taxon>Streptosporangium</taxon>
    </lineage>
</organism>
<gene>
    <name evidence="1" type="ORF">F4562_003766</name>
</gene>
<proteinExistence type="predicted"/>
<dbReference type="AlphaFoldDB" id="A0A7W9III9"/>
<protein>
    <submittedName>
        <fullName evidence="1">Uncharacterized protein</fullName>
    </submittedName>
</protein>
<sequence>MSPELPAIAAHAAVLRSDARVLAECAERLREIGAGLEAAGVAPQWLRESVNTHLTACVTAAADLDAAAAHLSHYAGRTCRRDI</sequence>
<name>A0A7W9III9_9ACTN</name>
<dbReference type="EMBL" id="JACHMP010000001">
    <property type="protein sequence ID" value="MBB5820704.1"/>
    <property type="molecule type" value="Genomic_DNA"/>
</dbReference>